<gene>
    <name evidence="1" type="ORF">GCM10010319_24850</name>
</gene>
<evidence type="ECO:0000313" key="2">
    <source>
        <dbReference type="Proteomes" id="UP001500063"/>
    </source>
</evidence>
<comment type="caution">
    <text evidence="1">The sequence shown here is derived from an EMBL/GenBank/DDBJ whole genome shotgun (WGS) entry which is preliminary data.</text>
</comment>
<organism evidence="1 2">
    <name type="scientific">Streptomyces blastmyceticus</name>
    <dbReference type="NCBI Taxonomy" id="68180"/>
    <lineage>
        <taxon>Bacteria</taxon>
        <taxon>Bacillati</taxon>
        <taxon>Actinomycetota</taxon>
        <taxon>Actinomycetes</taxon>
        <taxon>Kitasatosporales</taxon>
        <taxon>Streptomycetaceae</taxon>
        <taxon>Streptomyces</taxon>
    </lineage>
</organism>
<dbReference type="EMBL" id="BAAABW010000013">
    <property type="protein sequence ID" value="GAA0347297.1"/>
    <property type="molecule type" value="Genomic_DNA"/>
</dbReference>
<dbReference type="Proteomes" id="UP001500063">
    <property type="component" value="Unassembled WGS sequence"/>
</dbReference>
<name>A0ABP3GMW2_9ACTN</name>
<proteinExistence type="predicted"/>
<reference evidence="2" key="1">
    <citation type="journal article" date="2019" name="Int. J. Syst. Evol. Microbiol.">
        <title>The Global Catalogue of Microorganisms (GCM) 10K type strain sequencing project: providing services to taxonomists for standard genome sequencing and annotation.</title>
        <authorList>
            <consortium name="The Broad Institute Genomics Platform"/>
            <consortium name="The Broad Institute Genome Sequencing Center for Infectious Disease"/>
            <person name="Wu L."/>
            <person name="Ma J."/>
        </authorList>
    </citation>
    <scope>NUCLEOTIDE SEQUENCE [LARGE SCALE GENOMIC DNA]</scope>
    <source>
        <strain evidence="2">JCM 4565</strain>
    </source>
</reference>
<keyword evidence="2" id="KW-1185">Reference proteome</keyword>
<accession>A0ABP3GMW2</accession>
<protein>
    <submittedName>
        <fullName evidence="1">Uncharacterized protein</fullName>
    </submittedName>
</protein>
<evidence type="ECO:0000313" key="1">
    <source>
        <dbReference type="EMBL" id="GAA0347297.1"/>
    </source>
</evidence>
<sequence length="69" mass="7314">MNKGGQADATAVTLRSVDAVAASREYLKWPRRGAEKVATGGEIWPLSHMRTDLSDLDVDGLVVTGQMGG</sequence>